<name>A0A429G262_9CREN</name>
<dbReference type="EMBL" id="RCOR01000039">
    <property type="protein sequence ID" value="RSN67910.1"/>
    <property type="molecule type" value="Genomic_DNA"/>
</dbReference>
<proteinExistence type="predicted"/>
<evidence type="ECO:0000313" key="2">
    <source>
        <dbReference type="Proteomes" id="UP000278149"/>
    </source>
</evidence>
<reference evidence="1 2" key="1">
    <citation type="submission" date="2018-10" db="EMBL/GenBank/DDBJ databases">
        <title>Co-occurring genomic capacity for anaerobic methane metabolism and dissimilatory sulfite reduction discovered in the Korarchaeota.</title>
        <authorList>
            <person name="Mckay L.J."/>
            <person name="Dlakic M."/>
            <person name="Fields M.W."/>
            <person name="Delmont T.O."/>
            <person name="Eren A.M."/>
            <person name="Jay Z.J."/>
            <person name="Klingelsmith K.B."/>
            <person name="Rusch D.B."/>
            <person name="Inskeep W.P."/>
        </authorList>
    </citation>
    <scope>NUCLEOTIDE SEQUENCE [LARGE SCALE GENOMIC DNA]</scope>
    <source>
        <strain evidence="1 2">WS</strain>
    </source>
</reference>
<accession>A0A429G262</accession>
<organism evidence="1 2">
    <name type="scientific">Candidatus Korarchaeum cryptofilum</name>
    <dbReference type="NCBI Taxonomy" id="498846"/>
    <lineage>
        <taxon>Archaea</taxon>
        <taxon>Thermoproteota</taxon>
        <taxon>Candidatus Korarchaeia</taxon>
        <taxon>Candidatus Korarchaeales</taxon>
        <taxon>Candidatus Korarchaeaceae</taxon>
        <taxon>Candidatus Korarchaeum</taxon>
    </lineage>
</organism>
<dbReference type="Proteomes" id="UP000278149">
    <property type="component" value="Unassembled WGS sequence"/>
</dbReference>
<comment type="caution">
    <text evidence="1">The sequence shown here is derived from an EMBL/GenBank/DDBJ whole genome shotgun (WGS) entry which is preliminary data.</text>
</comment>
<gene>
    <name evidence="1" type="ORF">D9Q81_07280</name>
</gene>
<evidence type="ECO:0000313" key="1">
    <source>
        <dbReference type="EMBL" id="RSN67910.1"/>
    </source>
</evidence>
<sequence length="372" mass="43165">MEERLREEMRRIIRVKDPDEIMKTIKDKASDPNVKIEFGAGKLLTVKDVIEVTHPMIDKHIDYGNITKNLNSGRIKEILKQIVILKDAYDRNSLENLMNLANDLIEEVKDIVIERTLVKRILEATGDLRPIVMPASVGRSEIPNIYLVGENYNEEDRILLAYKLLSSIPVGQNISIFFEGDFHDYLKSLLRRKLDKTMLSSGDINSSRWELSQPYVTLARLLVWLRNQLWEDILRDNAVELMKASSGIIYFGSSVQIFPQLSRFVEIWLEKERNKTILESMLDSIKKFSDNSHRIGKKAVEGEIELLYDKLNFLMMRLIEGSLEWESLRRILDSMLDMAERLRKQGNDVRFSLHFISQLLEADTRGSSEHTP</sequence>
<dbReference type="AlphaFoldDB" id="A0A429G262"/>
<protein>
    <submittedName>
        <fullName evidence="1">Uncharacterized protein</fullName>
    </submittedName>
</protein>
<dbReference type="RefSeq" id="WP_125742380.1">
    <property type="nucleotide sequence ID" value="NZ_RCOR01000039.1"/>
</dbReference>